<dbReference type="SUPFAM" id="SSF53335">
    <property type="entry name" value="S-adenosyl-L-methionine-dependent methyltransferases"/>
    <property type="match status" value="1"/>
</dbReference>
<dbReference type="Gene3D" id="3.40.50.150">
    <property type="entry name" value="Vaccinia Virus protein VP39"/>
    <property type="match status" value="1"/>
</dbReference>
<organism evidence="6 7">
    <name type="scientific">Streptomyces showdoensis</name>
    <dbReference type="NCBI Taxonomy" id="68268"/>
    <lineage>
        <taxon>Bacteria</taxon>
        <taxon>Bacillati</taxon>
        <taxon>Actinomycetota</taxon>
        <taxon>Actinomycetes</taxon>
        <taxon>Kitasatosporales</taxon>
        <taxon>Streptomycetaceae</taxon>
        <taxon>Streptomyces</taxon>
    </lineage>
</organism>
<sequence length="582" mass="61962">MPATGIPAPTATAVDSNTDADRLGATAAFVRDQDTSVLLSRVLPGLDGPDLRALTDRCAFAHAAVLVFPTDEHSLRAQLAACGLSPEVSAQPSVVVRDRLAARHHRNPADLDVRILRPTVRGPGGEHRAVEVFALTVPPGSALRGIAEEERRLDREAHLAFDVAHPDPLVLRGLLAGFARHGATADGGGYNPHEDGTVFYFTAPVGTKTPYRRVELYARGDHRDVLAEHLAEPFTAASAPRHPGDPQAAESLLRLLTGAWTTQALTACARLRLPEAMSRHTGAGVHELARAVDAHPESLATLLRYLAMLDVVTEGPDGYRLTGVGALLAAETPGSMRPLALMYGGPFYQSFAHLTHTVRSGLPAFDHFFGENHFDHFAADPELAALFDQSMVSSAPIFDALPAHPVLAAAAASPGRPRTVVDIAGGTGELLGRILTDHPALRGVLLERPQVLAAARDHLAGTGVGERCAYHAGDFADVPDGGDVYVLSRVLHDWDDDRCRSILASCSAAMPRHADLLVVERLLPADGGSSLATAWDLHMMCNTGGRERTADHYARLFEECGLVLVGHSPLALGAHTLHARRA</sequence>
<dbReference type="Pfam" id="PF08100">
    <property type="entry name" value="Dimerisation"/>
    <property type="match status" value="1"/>
</dbReference>
<dbReference type="Gene3D" id="1.10.287.1350">
    <property type="match status" value="1"/>
</dbReference>
<evidence type="ECO:0000256" key="1">
    <source>
        <dbReference type="ARBA" id="ARBA00022603"/>
    </source>
</evidence>
<evidence type="ECO:0000256" key="3">
    <source>
        <dbReference type="ARBA" id="ARBA00022691"/>
    </source>
</evidence>
<name>A0A2P2GQJ5_STREW</name>
<reference evidence="6 7" key="1">
    <citation type="submission" date="2015-05" db="EMBL/GenBank/DDBJ databases">
        <title>Draft Genome assembly of Streptomyces showdoensis.</title>
        <authorList>
            <person name="Thapa K.K."/>
            <person name="Metsa-Ketela M."/>
        </authorList>
    </citation>
    <scope>NUCLEOTIDE SEQUENCE [LARGE SCALE GENOMIC DNA]</scope>
    <source>
        <strain evidence="6 7">ATCC 15227</strain>
    </source>
</reference>
<dbReference type="InterPro" id="IPR016461">
    <property type="entry name" value="COMT-like"/>
</dbReference>
<dbReference type="GO" id="GO:0032259">
    <property type="term" value="P:methylation"/>
    <property type="evidence" value="ECO:0007669"/>
    <property type="project" value="UniProtKB-KW"/>
</dbReference>
<evidence type="ECO:0000256" key="2">
    <source>
        <dbReference type="ARBA" id="ARBA00022679"/>
    </source>
</evidence>
<evidence type="ECO:0000259" key="5">
    <source>
        <dbReference type="Pfam" id="PF08100"/>
    </source>
</evidence>
<keyword evidence="2 6" id="KW-0808">Transferase</keyword>
<dbReference type="PANTHER" id="PTHR43712:SF2">
    <property type="entry name" value="O-METHYLTRANSFERASE CICE"/>
    <property type="match status" value="1"/>
</dbReference>
<dbReference type="OrthoDB" id="4145676at2"/>
<evidence type="ECO:0000259" key="4">
    <source>
        <dbReference type="Pfam" id="PF00891"/>
    </source>
</evidence>
<dbReference type="InterPro" id="IPR029063">
    <property type="entry name" value="SAM-dependent_MTases_sf"/>
</dbReference>
<dbReference type="SUPFAM" id="SSF46785">
    <property type="entry name" value="Winged helix' DNA-binding domain"/>
    <property type="match status" value="1"/>
</dbReference>
<evidence type="ECO:0000313" key="6">
    <source>
        <dbReference type="EMBL" id="KKZ73770.1"/>
    </source>
</evidence>
<dbReference type="InterPro" id="IPR001077">
    <property type="entry name" value="COMT_C"/>
</dbReference>
<dbReference type="InterPro" id="IPR036388">
    <property type="entry name" value="WH-like_DNA-bd_sf"/>
</dbReference>
<evidence type="ECO:0000313" key="7">
    <source>
        <dbReference type="Proteomes" id="UP000265325"/>
    </source>
</evidence>
<dbReference type="PROSITE" id="PS51683">
    <property type="entry name" value="SAM_OMT_II"/>
    <property type="match status" value="1"/>
</dbReference>
<comment type="caution">
    <text evidence="6">The sequence shown here is derived from an EMBL/GenBank/DDBJ whole genome shotgun (WGS) entry which is preliminary data.</text>
</comment>
<dbReference type="PANTHER" id="PTHR43712">
    <property type="entry name" value="PUTATIVE (AFU_ORTHOLOGUE AFUA_4G14580)-RELATED"/>
    <property type="match status" value="1"/>
</dbReference>
<dbReference type="AlphaFoldDB" id="A0A2P2GQJ5"/>
<dbReference type="EMBL" id="LAQS01000014">
    <property type="protein sequence ID" value="KKZ73770.1"/>
    <property type="molecule type" value="Genomic_DNA"/>
</dbReference>
<feature type="domain" description="O-methyltransferase dimerisation" evidence="5">
    <location>
        <begin position="254"/>
        <end position="329"/>
    </location>
</feature>
<dbReference type="GO" id="GO:0046983">
    <property type="term" value="F:protein dimerization activity"/>
    <property type="evidence" value="ECO:0007669"/>
    <property type="project" value="InterPro"/>
</dbReference>
<dbReference type="GO" id="GO:0008171">
    <property type="term" value="F:O-methyltransferase activity"/>
    <property type="evidence" value="ECO:0007669"/>
    <property type="project" value="InterPro"/>
</dbReference>
<protein>
    <submittedName>
        <fullName evidence="6">Methyltransferase</fullName>
    </submittedName>
</protein>
<dbReference type="Gene3D" id="1.10.10.10">
    <property type="entry name" value="Winged helix-like DNA-binding domain superfamily/Winged helix DNA-binding domain"/>
    <property type="match status" value="1"/>
</dbReference>
<dbReference type="Pfam" id="PF00891">
    <property type="entry name" value="Methyltransf_2"/>
    <property type="match status" value="1"/>
</dbReference>
<proteinExistence type="predicted"/>
<dbReference type="Proteomes" id="UP000265325">
    <property type="component" value="Unassembled WGS sequence"/>
</dbReference>
<dbReference type="InterPro" id="IPR012967">
    <property type="entry name" value="COMT_dimerisation"/>
</dbReference>
<feature type="domain" description="O-methyltransferase C-terminal" evidence="4">
    <location>
        <begin position="351"/>
        <end position="561"/>
    </location>
</feature>
<dbReference type="InterPro" id="IPR036390">
    <property type="entry name" value="WH_DNA-bd_sf"/>
</dbReference>
<keyword evidence="3" id="KW-0949">S-adenosyl-L-methionine</keyword>
<keyword evidence="1 6" id="KW-0489">Methyltransferase</keyword>
<gene>
    <name evidence="6" type="ORF">VO63_11645</name>
</gene>
<accession>A0A2P2GQJ5</accession>
<keyword evidence="7" id="KW-1185">Reference proteome</keyword>